<feature type="compositionally biased region" description="Low complexity" evidence="1">
    <location>
        <begin position="218"/>
        <end position="238"/>
    </location>
</feature>
<keyword evidence="3" id="KW-0371">Homeobox</keyword>
<organism evidence="3 4">
    <name type="scientific">Caballeronia terrestris</name>
    <dbReference type="NCBI Taxonomy" id="1226301"/>
    <lineage>
        <taxon>Bacteria</taxon>
        <taxon>Pseudomonadati</taxon>
        <taxon>Pseudomonadota</taxon>
        <taxon>Betaproteobacteria</taxon>
        <taxon>Burkholderiales</taxon>
        <taxon>Burkholderiaceae</taxon>
        <taxon>Caballeronia</taxon>
    </lineage>
</organism>
<name>A0A158KWA2_9BURK</name>
<keyword evidence="3" id="KW-0238">DNA-binding</keyword>
<dbReference type="EMBL" id="FCOL02000172">
    <property type="protein sequence ID" value="SAL85446.1"/>
    <property type="molecule type" value="Genomic_DNA"/>
</dbReference>
<evidence type="ECO:0000259" key="2">
    <source>
        <dbReference type="Pfam" id="PF13007"/>
    </source>
</evidence>
<dbReference type="GO" id="GO:0003677">
    <property type="term" value="F:DNA binding"/>
    <property type="evidence" value="ECO:0007669"/>
    <property type="project" value="UniProtKB-KW"/>
</dbReference>
<evidence type="ECO:0000313" key="4">
    <source>
        <dbReference type="Proteomes" id="UP000054925"/>
    </source>
</evidence>
<feature type="region of interest" description="Disordered" evidence="1">
    <location>
        <begin position="194"/>
        <end position="248"/>
    </location>
</feature>
<dbReference type="AlphaFoldDB" id="A0A158KWA2"/>
<gene>
    <name evidence="3" type="ORF">AWB67_06944</name>
</gene>
<sequence>MIDMSPAAITVADLPIEPEALQAFALEQNRLAWVLWEQLESLQHQIAQLNRAHFGVSSERLAGQAELFDAASDLPVPPEPAKVQVEGHTRKGRPALSKDLPRTRVEYDLSDEQKAAFDTLERIGDERRDAALRAVQAHRHRARSLQVRGEERWRFDHCDRQRPAFAFAEEQREREPAGKHPGQHLCRSSAIKPAGDALRAPSRASSSGNAVRMEARGGRVARSAAATTAGSPVAGAPHARGRHHATAA</sequence>
<reference evidence="3" key="1">
    <citation type="submission" date="2016-01" db="EMBL/GenBank/DDBJ databases">
        <authorList>
            <person name="Peeters C."/>
        </authorList>
    </citation>
    <scope>NUCLEOTIDE SEQUENCE [LARGE SCALE GENOMIC DNA]</scope>
    <source>
        <strain evidence="3">LMG 22937</strain>
    </source>
</reference>
<dbReference type="Proteomes" id="UP000054925">
    <property type="component" value="Unassembled WGS sequence"/>
</dbReference>
<comment type="caution">
    <text evidence="3">The sequence shown here is derived from an EMBL/GenBank/DDBJ whole genome shotgun (WGS) entry which is preliminary data.</text>
</comment>
<evidence type="ECO:0000313" key="3">
    <source>
        <dbReference type="EMBL" id="SAL85446.1"/>
    </source>
</evidence>
<feature type="domain" description="Transposase TnpC homeodomain" evidence="2">
    <location>
        <begin position="42"/>
        <end position="105"/>
    </location>
</feature>
<evidence type="ECO:0000256" key="1">
    <source>
        <dbReference type="SAM" id="MobiDB-lite"/>
    </source>
</evidence>
<accession>A0A158KWA2</accession>
<feature type="compositionally biased region" description="Basic residues" evidence="1">
    <location>
        <begin position="239"/>
        <end position="248"/>
    </location>
</feature>
<protein>
    <submittedName>
        <fullName evidence="3">Transposase C of IS166 homeodomain protein</fullName>
    </submittedName>
</protein>
<proteinExistence type="predicted"/>
<dbReference type="Pfam" id="PF13007">
    <property type="entry name" value="LZ_Tnp_IS66"/>
    <property type="match status" value="1"/>
</dbReference>
<dbReference type="InterPro" id="IPR024463">
    <property type="entry name" value="Transposase_TnpC_homeodom"/>
</dbReference>
<keyword evidence="4" id="KW-1185">Reference proteome</keyword>